<dbReference type="InterPro" id="IPR015168">
    <property type="entry name" value="SsuA/THI5"/>
</dbReference>
<dbReference type="Gene3D" id="3.40.190.10">
    <property type="entry name" value="Periplasmic binding protein-like II"/>
    <property type="match status" value="2"/>
</dbReference>
<evidence type="ECO:0000256" key="4">
    <source>
        <dbReference type="SAM" id="SignalP"/>
    </source>
</evidence>
<evidence type="ECO:0000256" key="1">
    <source>
        <dbReference type="ARBA" id="ARBA00004418"/>
    </source>
</evidence>
<feature type="chain" id="PRO_5016294731" evidence="4">
    <location>
        <begin position="25"/>
        <end position="326"/>
    </location>
</feature>
<dbReference type="Pfam" id="PF09084">
    <property type="entry name" value="NMT1"/>
    <property type="match status" value="1"/>
</dbReference>
<dbReference type="OrthoDB" id="9134331at2"/>
<gene>
    <name evidence="6" type="ORF">CH341_26115</name>
</gene>
<protein>
    <submittedName>
        <fullName evidence="6">Nitrate ABC transporter substrate-binding protein</fullName>
    </submittedName>
</protein>
<name>A0A327KLC3_9BRAD</name>
<dbReference type="GO" id="GO:0042918">
    <property type="term" value="P:alkanesulfonate transmembrane transport"/>
    <property type="evidence" value="ECO:0007669"/>
    <property type="project" value="TreeGrafter"/>
</dbReference>
<feature type="domain" description="SsuA/THI5-like" evidence="5">
    <location>
        <begin position="50"/>
        <end position="250"/>
    </location>
</feature>
<evidence type="ECO:0000313" key="7">
    <source>
        <dbReference type="Proteomes" id="UP000249130"/>
    </source>
</evidence>
<comment type="subcellular location">
    <subcellularLocation>
        <location evidence="1">Periplasm</location>
    </subcellularLocation>
</comment>
<sequence>MSVRKLAALLAVAAATLAPVAASAQEKIKVGYWTSGFSVGFGAVLEAGKFLEAQGLQPEYIKFSDVNGPTKALMTNSIDVAFGAPATGAFTLGGEGAPLEVVLVTQIAEATFVTKDGSPVTSLADLKGKKVGMSPAGSAMYAITTALLEKNQGLKRTDFTAVPGNEGRLLQFLSQGDIDVAALRAVTLASVSDIKLKPLGNVVDEWKAMTKTSAPPILGVAIVHKTFARQSPQAVVKYVKAVMEATKFGSKETDKASAILRSSANLDAKDATAYARLWDQFYVASLEPADIATLKTMAEVFRAAGTIERPVPDTLFVPTYYEQAKK</sequence>
<dbReference type="PANTHER" id="PTHR30024:SF47">
    <property type="entry name" value="TAURINE-BINDING PERIPLASMIC PROTEIN"/>
    <property type="match status" value="1"/>
</dbReference>
<evidence type="ECO:0000313" key="6">
    <source>
        <dbReference type="EMBL" id="RAI39307.1"/>
    </source>
</evidence>
<comment type="caution">
    <text evidence="6">The sequence shown here is derived from an EMBL/GenBank/DDBJ whole genome shotgun (WGS) entry which is preliminary data.</text>
</comment>
<accession>A0A327KLC3</accession>
<comment type="similarity">
    <text evidence="2">Belongs to the bacterial solute-binding protein SsuA/TauA family.</text>
</comment>
<keyword evidence="7" id="KW-1185">Reference proteome</keyword>
<evidence type="ECO:0000259" key="5">
    <source>
        <dbReference type="Pfam" id="PF09084"/>
    </source>
</evidence>
<feature type="signal peptide" evidence="4">
    <location>
        <begin position="1"/>
        <end position="24"/>
    </location>
</feature>
<dbReference type="GO" id="GO:0042597">
    <property type="term" value="C:periplasmic space"/>
    <property type="evidence" value="ECO:0007669"/>
    <property type="project" value="UniProtKB-SubCell"/>
</dbReference>
<keyword evidence="3 4" id="KW-0732">Signal</keyword>
<evidence type="ECO:0000256" key="3">
    <source>
        <dbReference type="ARBA" id="ARBA00022729"/>
    </source>
</evidence>
<dbReference type="Proteomes" id="UP000249130">
    <property type="component" value="Unassembled WGS sequence"/>
</dbReference>
<reference evidence="6 7" key="1">
    <citation type="submission" date="2017-07" db="EMBL/GenBank/DDBJ databases">
        <title>Draft Genome Sequences of Select Purple Nonsulfur Bacteria.</title>
        <authorList>
            <person name="Lasarre B."/>
            <person name="Mckinlay J.B."/>
        </authorList>
    </citation>
    <scope>NUCLEOTIDE SEQUENCE [LARGE SCALE GENOMIC DNA]</scope>
    <source>
        <strain evidence="6 7">DSM 5909</strain>
    </source>
</reference>
<dbReference type="EMBL" id="NPEX01000298">
    <property type="protein sequence ID" value="RAI39307.1"/>
    <property type="molecule type" value="Genomic_DNA"/>
</dbReference>
<dbReference type="PANTHER" id="PTHR30024">
    <property type="entry name" value="ALIPHATIC SULFONATES-BINDING PROTEIN-RELATED"/>
    <property type="match status" value="1"/>
</dbReference>
<proteinExistence type="inferred from homology"/>
<dbReference type="RefSeq" id="WP_111421923.1">
    <property type="nucleotide sequence ID" value="NZ_NPEX01000298.1"/>
</dbReference>
<dbReference type="AlphaFoldDB" id="A0A327KLC3"/>
<evidence type="ECO:0000256" key="2">
    <source>
        <dbReference type="ARBA" id="ARBA00010742"/>
    </source>
</evidence>
<dbReference type="SUPFAM" id="SSF53850">
    <property type="entry name" value="Periplasmic binding protein-like II"/>
    <property type="match status" value="1"/>
</dbReference>
<organism evidence="6 7">
    <name type="scientific">Rhodoplanes roseus</name>
    <dbReference type="NCBI Taxonomy" id="29409"/>
    <lineage>
        <taxon>Bacteria</taxon>
        <taxon>Pseudomonadati</taxon>
        <taxon>Pseudomonadota</taxon>
        <taxon>Alphaproteobacteria</taxon>
        <taxon>Hyphomicrobiales</taxon>
        <taxon>Nitrobacteraceae</taxon>
        <taxon>Rhodoplanes</taxon>
    </lineage>
</organism>